<reference evidence="4 5" key="1">
    <citation type="submission" date="2014-04" db="EMBL/GenBank/DDBJ databases">
        <authorList>
            <consortium name="DOE Joint Genome Institute"/>
            <person name="Kuo A."/>
            <person name="Kohler A."/>
            <person name="Jargeat P."/>
            <person name="Nagy L.G."/>
            <person name="Floudas D."/>
            <person name="Copeland A."/>
            <person name="Barry K.W."/>
            <person name="Cichocki N."/>
            <person name="Veneault-Fourrey C."/>
            <person name="LaButti K."/>
            <person name="Lindquist E.A."/>
            <person name="Lipzen A."/>
            <person name="Lundell T."/>
            <person name="Morin E."/>
            <person name="Murat C."/>
            <person name="Sun H."/>
            <person name="Tunlid A."/>
            <person name="Henrissat B."/>
            <person name="Grigoriev I.V."/>
            <person name="Hibbett D.S."/>
            <person name="Martin F."/>
            <person name="Nordberg H.P."/>
            <person name="Cantor M.N."/>
            <person name="Hua S.X."/>
        </authorList>
    </citation>
    <scope>NUCLEOTIDE SEQUENCE [LARGE SCALE GENOMIC DNA]</scope>
    <source>
        <strain evidence="4 5">Ve08.2h10</strain>
    </source>
</reference>
<name>A0A0D0DXM2_9AGAM</name>
<reference evidence="5" key="2">
    <citation type="submission" date="2015-01" db="EMBL/GenBank/DDBJ databases">
        <title>Evolutionary Origins and Diversification of the Mycorrhizal Mutualists.</title>
        <authorList>
            <consortium name="DOE Joint Genome Institute"/>
            <consortium name="Mycorrhizal Genomics Consortium"/>
            <person name="Kohler A."/>
            <person name="Kuo A."/>
            <person name="Nagy L.G."/>
            <person name="Floudas D."/>
            <person name="Copeland A."/>
            <person name="Barry K.W."/>
            <person name="Cichocki N."/>
            <person name="Veneault-Fourrey C."/>
            <person name="LaButti K."/>
            <person name="Lindquist E.A."/>
            <person name="Lipzen A."/>
            <person name="Lundell T."/>
            <person name="Morin E."/>
            <person name="Murat C."/>
            <person name="Riley R."/>
            <person name="Ohm R."/>
            <person name="Sun H."/>
            <person name="Tunlid A."/>
            <person name="Henrissat B."/>
            <person name="Grigoriev I.V."/>
            <person name="Hibbett D.S."/>
            <person name="Martin F."/>
        </authorList>
    </citation>
    <scope>NUCLEOTIDE SEQUENCE [LARGE SCALE GENOMIC DNA]</scope>
    <source>
        <strain evidence="3 5">Ve08.2h10</strain>
    </source>
</reference>
<dbReference type="Proteomes" id="UP000054538">
    <property type="component" value="Unassembled WGS sequence"/>
</dbReference>
<evidence type="ECO:0000313" key="5">
    <source>
        <dbReference type="Proteomes" id="UP000054538"/>
    </source>
</evidence>
<accession>A0A0D0DXM2</accession>
<keyword evidence="5" id="KW-1185">Reference proteome</keyword>
<feature type="compositionally biased region" description="Low complexity" evidence="1">
    <location>
        <begin position="1"/>
        <end position="19"/>
    </location>
</feature>
<feature type="region of interest" description="Disordered" evidence="1">
    <location>
        <begin position="1"/>
        <end position="150"/>
    </location>
</feature>
<gene>
    <name evidence="4" type="ORF">PAXRUDRAFT_13930</name>
    <name evidence="3" type="ORF">PAXRUDRAFT_17699</name>
    <name evidence="2" type="ORF">PAXRUDRAFT_18932</name>
</gene>
<dbReference type="AlphaFoldDB" id="A0A0D0DXM2"/>
<dbReference type="EMBL" id="KN828055">
    <property type="protein sequence ID" value="KIK75521.1"/>
    <property type="molecule type" value="Genomic_DNA"/>
</dbReference>
<dbReference type="HOGENOM" id="CLU_990794_0_0_1"/>
<sequence>MRAQAAARASSTASGSKSSADSERRERSPTVITPPRSSPLLQREVSPPASFLPQQRESSPPALSPPPPSPTPLSPVRHREVSPGPSCLKSSGLVPSGSELSDLDEDRETVTLKGKRRVQKGKKVSSDSDDNETNTAKDSGARKPQKQKRPIVATGFVPVSSISASHQIVVTRLSSIITSRITLSRSSQFRPMVSLTSICIVKSSTIDSFSHCSVSDRPPIGLAPSIRTVTFPAINFSSHYSVQTAQYRPSIGLAPSITSACRQPSISPCMALVSVGSFSAP</sequence>
<protein>
    <submittedName>
        <fullName evidence="4">Uncharacterized protein</fullName>
    </submittedName>
</protein>
<dbReference type="EMBL" id="KN827122">
    <property type="protein sequence ID" value="KIK77130.1"/>
    <property type="molecule type" value="Genomic_DNA"/>
</dbReference>
<evidence type="ECO:0000313" key="4">
    <source>
        <dbReference type="EMBL" id="KIK91159.1"/>
    </source>
</evidence>
<evidence type="ECO:0000313" key="2">
    <source>
        <dbReference type="EMBL" id="KIK75521.1"/>
    </source>
</evidence>
<dbReference type="EMBL" id="KN825420">
    <property type="protein sequence ID" value="KIK91159.1"/>
    <property type="molecule type" value="Genomic_DNA"/>
</dbReference>
<evidence type="ECO:0000256" key="1">
    <source>
        <dbReference type="SAM" id="MobiDB-lite"/>
    </source>
</evidence>
<reference evidence="4" key="3">
    <citation type="submission" date="2015-02" db="EMBL/GenBank/DDBJ databases">
        <title>Evolutionary Origins and Diversification of the Mycorrhizal Mutualists.</title>
        <authorList>
            <consortium name="DOE Joint Genome Institute"/>
            <consortium name="Mycorrhizal Genomics Consortium"/>
            <person name="Kohler A."/>
            <person name="Kuo A."/>
            <person name="Nagy L.G."/>
            <person name="Floudas D."/>
            <person name="Copeland A."/>
            <person name="Barry K.W."/>
            <person name="Cichocki N."/>
            <person name="Veneault-Fourrey C."/>
            <person name="LaButti K."/>
            <person name="Lindquist E.A."/>
            <person name="Lipzen A."/>
            <person name="Lundell T."/>
            <person name="Morin E."/>
            <person name="Murat C."/>
            <person name="Riley R."/>
            <person name="Ohm R."/>
            <person name="Sun H."/>
            <person name="Tunlid A."/>
            <person name="Henrissat B."/>
            <person name="Grigoriev I.V."/>
            <person name="Hibbett D.S."/>
            <person name="Martin F."/>
        </authorList>
    </citation>
    <scope>NUCLEOTIDE SEQUENCE</scope>
    <source>
        <strain evidence="4">Ve08.2h10</strain>
    </source>
</reference>
<organism evidence="4 5">
    <name type="scientific">Paxillus rubicundulus Ve08.2h10</name>
    <dbReference type="NCBI Taxonomy" id="930991"/>
    <lineage>
        <taxon>Eukaryota</taxon>
        <taxon>Fungi</taxon>
        <taxon>Dikarya</taxon>
        <taxon>Basidiomycota</taxon>
        <taxon>Agaricomycotina</taxon>
        <taxon>Agaricomycetes</taxon>
        <taxon>Agaricomycetidae</taxon>
        <taxon>Boletales</taxon>
        <taxon>Paxilineae</taxon>
        <taxon>Paxillaceae</taxon>
        <taxon>Paxillus</taxon>
    </lineage>
</organism>
<proteinExistence type="predicted"/>
<feature type="compositionally biased region" description="Pro residues" evidence="1">
    <location>
        <begin position="62"/>
        <end position="73"/>
    </location>
</feature>
<feature type="compositionally biased region" description="Basic residues" evidence="1">
    <location>
        <begin position="113"/>
        <end position="123"/>
    </location>
</feature>
<evidence type="ECO:0000313" key="3">
    <source>
        <dbReference type="EMBL" id="KIK77130.1"/>
    </source>
</evidence>